<evidence type="ECO:0000313" key="4">
    <source>
        <dbReference type="Proteomes" id="UP000008810"/>
    </source>
</evidence>
<reference evidence="2" key="2">
    <citation type="submission" date="2017-06" db="EMBL/GenBank/DDBJ databases">
        <title>WGS assembly of Brachypodium distachyon.</title>
        <authorList>
            <consortium name="The International Brachypodium Initiative"/>
            <person name="Lucas S."/>
            <person name="Harmon-Smith M."/>
            <person name="Lail K."/>
            <person name="Tice H."/>
            <person name="Grimwood J."/>
            <person name="Bruce D."/>
            <person name="Barry K."/>
            <person name="Shu S."/>
            <person name="Lindquist E."/>
            <person name="Wang M."/>
            <person name="Pitluck S."/>
            <person name="Vogel J.P."/>
            <person name="Garvin D.F."/>
            <person name="Mockler T.C."/>
            <person name="Schmutz J."/>
            <person name="Rokhsar D."/>
            <person name="Bevan M.W."/>
        </authorList>
    </citation>
    <scope>NUCLEOTIDE SEQUENCE</scope>
    <source>
        <strain evidence="2">Bd21</strain>
    </source>
</reference>
<keyword evidence="4" id="KW-1185">Reference proteome</keyword>
<dbReference type="OrthoDB" id="637682at2759"/>
<evidence type="ECO:0000313" key="2">
    <source>
        <dbReference type="EMBL" id="KQJ89045.1"/>
    </source>
</evidence>
<sequence>MPRSASPPHPRPPTILLTTGDASTSLTRPQRRPDEQQELLPKRRRAPPYLRRRSNSSNSGHLPPPTALDAPHATCPLLDAHRVPSIRPNLVLPASPDAAPASAPTSAATVCPKLASSPPRGAASSLRRPEEKHLGHDVATLPEAPPSWSNARPLLVEVEDEKWYNDTWGRYKLVIWVSSF</sequence>
<evidence type="ECO:0000313" key="3">
    <source>
        <dbReference type="EnsemblPlants" id="KQJ89045"/>
    </source>
</evidence>
<feature type="compositionally biased region" description="Basic residues" evidence="1">
    <location>
        <begin position="42"/>
        <end position="54"/>
    </location>
</feature>
<gene>
    <name evidence="2" type="ORF">BRADI_4g23193v3</name>
</gene>
<feature type="compositionally biased region" description="Polar residues" evidence="1">
    <location>
        <begin position="16"/>
        <end position="28"/>
    </location>
</feature>
<organism evidence="2">
    <name type="scientific">Brachypodium distachyon</name>
    <name type="common">Purple false brome</name>
    <name type="synonym">Trachynia distachya</name>
    <dbReference type="NCBI Taxonomy" id="15368"/>
    <lineage>
        <taxon>Eukaryota</taxon>
        <taxon>Viridiplantae</taxon>
        <taxon>Streptophyta</taxon>
        <taxon>Embryophyta</taxon>
        <taxon>Tracheophyta</taxon>
        <taxon>Spermatophyta</taxon>
        <taxon>Magnoliopsida</taxon>
        <taxon>Liliopsida</taxon>
        <taxon>Poales</taxon>
        <taxon>Poaceae</taxon>
        <taxon>BOP clade</taxon>
        <taxon>Pooideae</taxon>
        <taxon>Stipodae</taxon>
        <taxon>Brachypodieae</taxon>
        <taxon>Brachypodium</taxon>
    </lineage>
</organism>
<accession>A0A0Q3L915</accession>
<feature type="compositionally biased region" description="Low complexity" evidence="1">
    <location>
        <begin position="93"/>
        <end position="109"/>
    </location>
</feature>
<reference evidence="2 3" key="1">
    <citation type="journal article" date="2010" name="Nature">
        <title>Genome sequencing and analysis of the model grass Brachypodium distachyon.</title>
        <authorList>
            <consortium name="International Brachypodium Initiative"/>
        </authorList>
    </citation>
    <scope>NUCLEOTIDE SEQUENCE [LARGE SCALE GENOMIC DNA]</scope>
    <source>
        <strain evidence="2 3">Bd21</strain>
    </source>
</reference>
<feature type="compositionally biased region" description="Basic and acidic residues" evidence="1">
    <location>
        <begin position="127"/>
        <end position="136"/>
    </location>
</feature>
<evidence type="ECO:0000256" key="1">
    <source>
        <dbReference type="SAM" id="MobiDB-lite"/>
    </source>
</evidence>
<proteinExistence type="predicted"/>
<dbReference type="EnsemblPlants" id="KQJ89045">
    <property type="protein sequence ID" value="KQJ89045"/>
    <property type="gene ID" value="BRADI_4g23193v3"/>
</dbReference>
<reference evidence="3" key="3">
    <citation type="submission" date="2018-08" db="UniProtKB">
        <authorList>
            <consortium name="EnsemblPlants"/>
        </authorList>
    </citation>
    <scope>IDENTIFICATION</scope>
    <source>
        <strain evidence="3">cv. Bd21</strain>
    </source>
</reference>
<protein>
    <submittedName>
        <fullName evidence="2 3">Uncharacterized protein</fullName>
    </submittedName>
</protein>
<feature type="region of interest" description="Disordered" evidence="1">
    <location>
        <begin position="88"/>
        <end position="146"/>
    </location>
</feature>
<feature type="compositionally biased region" description="Pro residues" evidence="1">
    <location>
        <begin position="1"/>
        <end position="13"/>
    </location>
</feature>
<feature type="region of interest" description="Disordered" evidence="1">
    <location>
        <begin position="1"/>
        <end position="73"/>
    </location>
</feature>
<dbReference type="Proteomes" id="UP000008810">
    <property type="component" value="Chromosome 4"/>
</dbReference>
<dbReference type="InParanoid" id="A0A0Q3L915"/>
<dbReference type="AlphaFoldDB" id="A0A0Q3L915"/>
<name>A0A0Q3L915_BRADI</name>
<dbReference type="EMBL" id="CM000883">
    <property type="protein sequence ID" value="KQJ89045.1"/>
    <property type="molecule type" value="Genomic_DNA"/>
</dbReference>
<dbReference type="Gramene" id="KQJ89045">
    <property type="protein sequence ID" value="KQJ89045"/>
    <property type="gene ID" value="BRADI_4g23193v3"/>
</dbReference>